<proteinExistence type="predicted"/>
<dbReference type="EMBL" id="DXBR01000062">
    <property type="protein sequence ID" value="HIZ39673.1"/>
    <property type="molecule type" value="Genomic_DNA"/>
</dbReference>
<dbReference type="PANTHER" id="PTHR33705:SF2">
    <property type="entry name" value="PHOSPHOCARRIER PROTEIN NPR"/>
    <property type="match status" value="1"/>
</dbReference>
<dbReference type="InterPro" id="IPR035895">
    <property type="entry name" value="HPr-like_sf"/>
</dbReference>
<reference evidence="5" key="2">
    <citation type="submission" date="2021-04" db="EMBL/GenBank/DDBJ databases">
        <authorList>
            <person name="Gilroy R."/>
        </authorList>
    </citation>
    <scope>NUCLEOTIDE SEQUENCE</scope>
    <source>
        <strain evidence="5">CHK179-28034</strain>
    </source>
</reference>
<evidence type="ECO:0000313" key="5">
    <source>
        <dbReference type="EMBL" id="HIZ39673.1"/>
    </source>
</evidence>
<dbReference type="InterPro" id="IPR050399">
    <property type="entry name" value="HPr"/>
</dbReference>
<dbReference type="PROSITE" id="PS51350">
    <property type="entry name" value="PTS_HPR_DOM"/>
    <property type="match status" value="1"/>
</dbReference>
<name>A0A9D2EL30_9FIRM</name>
<keyword evidence="2" id="KW-0963">Cytoplasm</keyword>
<sequence length="90" mass="9935">MVRAELTVMNEQGIHLGPANIIANLADKFESQIHFKTEYMDVNAKSIINLISGTFRQGDKILCVCSGPDEKEALEAMRDVLSRSLEGAKL</sequence>
<reference evidence="5" key="1">
    <citation type="journal article" date="2021" name="PeerJ">
        <title>Extensive microbial diversity within the chicken gut microbiome revealed by metagenomics and culture.</title>
        <authorList>
            <person name="Gilroy R."/>
            <person name="Ravi A."/>
            <person name="Getino M."/>
            <person name="Pursley I."/>
            <person name="Horton D.L."/>
            <person name="Alikhan N.F."/>
            <person name="Baker D."/>
            <person name="Gharbi K."/>
            <person name="Hall N."/>
            <person name="Watson M."/>
            <person name="Adriaenssens E.M."/>
            <person name="Foster-Nyarko E."/>
            <person name="Jarju S."/>
            <person name="Secka A."/>
            <person name="Antonio M."/>
            <person name="Oren A."/>
            <person name="Chaudhuri R.R."/>
            <person name="La Ragione R."/>
            <person name="Hildebrand F."/>
            <person name="Pallen M.J."/>
        </authorList>
    </citation>
    <scope>NUCLEOTIDE SEQUENCE</scope>
    <source>
        <strain evidence="5">CHK179-28034</strain>
    </source>
</reference>
<organism evidence="5 6">
    <name type="scientific">Candidatus Anaerobutyricum stercoris</name>
    <dbReference type="NCBI Taxonomy" id="2838457"/>
    <lineage>
        <taxon>Bacteria</taxon>
        <taxon>Bacillati</taxon>
        <taxon>Bacillota</taxon>
        <taxon>Clostridia</taxon>
        <taxon>Lachnospirales</taxon>
        <taxon>Lachnospiraceae</taxon>
        <taxon>Anaerobutyricum</taxon>
    </lineage>
</organism>
<gene>
    <name evidence="5" type="ORF">H9968_07090</name>
</gene>
<dbReference type="CDD" id="cd00367">
    <property type="entry name" value="PTS-HPr_like"/>
    <property type="match status" value="1"/>
</dbReference>
<dbReference type="PRINTS" id="PR00107">
    <property type="entry name" value="PHOSPHOCPHPR"/>
</dbReference>
<evidence type="ECO:0000256" key="2">
    <source>
        <dbReference type="ARBA" id="ARBA00022490"/>
    </source>
</evidence>
<protein>
    <submittedName>
        <fullName evidence="5">HPr family phosphocarrier protein</fullName>
    </submittedName>
</protein>
<dbReference type="InterPro" id="IPR000032">
    <property type="entry name" value="HPr-like"/>
</dbReference>
<dbReference type="GO" id="GO:0005737">
    <property type="term" value="C:cytoplasm"/>
    <property type="evidence" value="ECO:0007669"/>
    <property type="project" value="UniProtKB-SubCell"/>
</dbReference>
<comment type="subcellular location">
    <subcellularLocation>
        <location evidence="1">Cytoplasm</location>
    </subcellularLocation>
</comment>
<accession>A0A9D2EL30</accession>
<dbReference type="PANTHER" id="PTHR33705">
    <property type="entry name" value="PHOSPHOCARRIER PROTEIN HPR"/>
    <property type="match status" value="1"/>
</dbReference>
<evidence type="ECO:0000256" key="3">
    <source>
        <dbReference type="ARBA" id="ARBA00022683"/>
    </source>
</evidence>
<dbReference type="Proteomes" id="UP000824049">
    <property type="component" value="Unassembled WGS sequence"/>
</dbReference>
<dbReference type="SUPFAM" id="SSF55594">
    <property type="entry name" value="HPr-like"/>
    <property type="match status" value="1"/>
</dbReference>
<dbReference type="GO" id="GO:0009401">
    <property type="term" value="P:phosphoenolpyruvate-dependent sugar phosphotransferase system"/>
    <property type="evidence" value="ECO:0007669"/>
    <property type="project" value="UniProtKB-KW"/>
</dbReference>
<keyword evidence="3" id="KW-0598">Phosphotransferase system</keyword>
<evidence type="ECO:0000313" key="6">
    <source>
        <dbReference type="Proteomes" id="UP000824049"/>
    </source>
</evidence>
<evidence type="ECO:0000259" key="4">
    <source>
        <dbReference type="PROSITE" id="PS51350"/>
    </source>
</evidence>
<feature type="domain" description="HPr" evidence="4">
    <location>
        <begin position="1"/>
        <end position="90"/>
    </location>
</feature>
<dbReference type="Pfam" id="PF00381">
    <property type="entry name" value="PTS-HPr"/>
    <property type="match status" value="1"/>
</dbReference>
<dbReference type="NCBIfam" id="TIGR01003">
    <property type="entry name" value="PTS_HPr_family"/>
    <property type="match status" value="1"/>
</dbReference>
<dbReference type="AlphaFoldDB" id="A0A9D2EL30"/>
<comment type="caution">
    <text evidence="5">The sequence shown here is derived from an EMBL/GenBank/DDBJ whole genome shotgun (WGS) entry which is preliminary data.</text>
</comment>
<dbReference type="Gene3D" id="3.30.1340.10">
    <property type="entry name" value="HPr-like"/>
    <property type="match status" value="1"/>
</dbReference>
<evidence type="ECO:0000256" key="1">
    <source>
        <dbReference type="ARBA" id="ARBA00004496"/>
    </source>
</evidence>